<evidence type="ECO:0000256" key="1">
    <source>
        <dbReference type="ARBA" id="ARBA00010213"/>
    </source>
</evidence>
<dbReference type="AlphaFoldDB" id="A0AAD9R6X1"/>
<feature type="transmembrane region" description="Helical" evidence="2">
    <location>
        <begin position="21"/>
        <end position="43"/>
    </location>
</feature>
<proteinExistence type="inferred from homology"/>
<comment type="caution">
    <text evidence="3">The sequence shown here is derived from an EMBL/GenBank/DDBJ whole genome shotgun (WGS) entry which is preliminary data.</text>
</comment>
<keyword evidence="4" id="KW-1185">Reference proteome</keyword>
<sequence>MSFIDSDNCEVKQQGSQGFHLRTVLITSSLSCLITILIISFLLRNTAFVNIYIPNSDGSQNNEKVTAERRSYARNVELVMLPFAVKQGAVCLDGSPPGYYFRQGHGKGSNNWIIHFFGGAWCFDEESCFQRSKTRLGSSDFFPPHPPSLQGILSENDKINPDFYDWNLVLLCYCDGASFTGYRAHPVSVNGRYIYMRGRKILEVIIDQLIKSEFQKANRLLLSGTSAGSLGVMMNADFIRSRIPKSINVRALVDSGYFVDAASLSGDDIINRHFRKMFEVHNSVGGVDEDCARGFRPSVGWKCLFPQHAFRFVSTPLFVLQSAYDEWQLIHIRGINCQVPEYGDNFTMKRSLLRRSTTDAIAHAPIKPSPDKNWNYKHIHGIYCRPPECTRDERAAIMQFRNVSLYALRPVMQSASSGLFVSSCMEHSQSLYDDTWTSIFVNGYSVAEAVGNWMFERTDRHHHIDCEFPCNPSCANVW</sequence>
<organism evidence="3 4">
    <name type="scientific">Acropora cervicornis</name>
    <name type="common">Staghorn coral</name>
    <dbReference type="NCBI Taxonomy" id="6130"/>
    <lineage>
        <taxon>Eukaryota</taxon>
        <taxon>Metazoa</taxon>
        <taxon>Cnidaria</taxon>
        <taxon>Anthozoa</taxon>
        <taxon>Hexacorallia</taxon>
        <taxon>Scleractinia</taxon>
        <taxon>Astrocoeniina</taxon>
        <taxon>Acroporidae</taxon>
        <taxon>Acropora</taxon>
    </lineage>
</organism>
<gene>
    <name evidence="3" type="ORF">P5673_000011</name>
</gene>
<name>A0AAD9R6X1_ACRCE</name>
<dbReference type="GO" id="GO:0016787">
    <property type="term" value="F:hydrolase activity"/>
    <property type="evidence" value="ECO:0007669"/>
    <property type="project" value="InterPro"/>
</dbReference>
<keyword evidence="2" id="KW-1133">Transmembrane helix</keyword>
<keyword evidence="2" id="KW-0472">Membrane</keyword>
<evidence type="ECO:0000313" key="4">
    <source>
        <dbReference type="Proteomes" id="UP001249851"/>
    </source>
</evidence>
<accession>A0AAD9R6X1</accession>
<keyword evidence="2" id="KW-0812">Transmembrane</keyword>
<evidence type="ECO:0000313" key="3">
    <source>
        <dbReference type="EMBL" id="KAK2573906.1"/>
    </source>
</evidence>
<dbReference type="Proteomes" id="UP001249851">
    <property type="component" value="Unassembled WGS sequence"/>
</dbReference>
<dbReference type="EMBL" id="JARQWQ010000001">
    <property type="protein sequence ID" value="KAK2573906.1"/>
    <property type="molecule type" value="Genomic_DNA"/>
</dbReference>
<dbReference type="Pfam" id="PF03283">
    <property type="entry name" value="PAE"/>
    <property type="match status" value="2"/>
</dbReference>
<protein>
    <submittedName>
        <fullName evidence="3">Pectin acetylesterase 5</fullName>
    </submittedName>
</protein>
<dbReference type="PANTHER" id="PTHR21562">
    <property type="entry name" value="NOTUM-RELATED"/>
    <property type="match status" value="1"/>
</dbReference>
<reference evidence="3" key="2">
    <citation type="journal article" date="2023" name="Science">
        <title>Genomic signatures of disease resistance in endangered staghorn corals.</title>
        <authorList>
            <person name="Vollmer S.V."/>
            <person name="Selwyn J.D."/>
            <person name="Despard B.A."/>
            <person name="Roesel C.L."/>
        </authorList>
    </citation>
    <scope>NUCLEOTIDE SEQUENCE</scope>
    <source>
        <strain evidence="3">K2</strain>
    </source>
</reference>
<reference evidence="3" key="1">
    <citation type="journal article" date="2023" name="G3 (Bethesda)">
        <title>Whole genome assembly and annotation of the endangered Caribbean coral Acropora cervicornis.</title>
        <authorList>
            <person name="Selwyn J.D."/>
            <person name="Vollmer S.V."/>
        </authorList>
    </citation>
    <scope>NUCLEOTIDE SEQUENCE</scope>
    <source>
        <strain evidence="3">K2</strain>
    </source>
</reference>
<dbReference type="InterPro" id="IPR004963">
    <property type="entry name" value="PAE/NOTUM"/>
</dbReference>
<evidence type="ECO:0000256" key="2">
    <source>
        <dbReference type="SAM" id="Phobius"/>
    </source>
</evidence>
<dbReference type="PANTHER" id="PTHR21562:SF67">
    <property type="entry name" value="PECTIN ACETYLESTERASE"/>
    <property type="match status" value="1"/>
</dbReference>
<comment type="similarity">
    <text evidence="1">Belongs to the pectinacetylesterase family. Notum subfamily.</text>
</comment>